<gene>
    <name evidence="1" type="ORF">MNBD_BACTEROID03-1892</name>
</gene>
<accession>A0A3B0U466</accession>
<organism evidence="1">
    <name type="scientific">hydrothermal vent metagenome</name>
    <dbReference type="NCBI Taxonomy" id="652676"/>
    <lineage>
        <taxon>unclassified sequences</taxon>
        <taxon>metagenomes</taxon>
        <taxon>ecological metagenomes</taxon>
    </lineage>
</organism>
<sequence>MNKSICNSVLFYMILFFAASCGKGEDGGKGTVVTSFFENKSENNIKLLFFVSDVKKELNCPKRRNSVVVCLGFASSRHFKWVSGSATV</sequence>
<dbReference type="EMBL" id="UOEL01000126">
    <property type="protein sequence ID" value="VAW15584.1"/>
    <property type="molecule type" value="Genomic_DNA"/>
</dbReference>
<dbReference type="AlphaFoldDB" id="A0A3B0U466"/>
<name>A0A3B0U466_9ZZZZ</name>
<evidence type="ECO:0008006" key="2">
    <source>
        <dbReference type="Google" id="ProtNLM"/>
    </source>
</evidence>
<evidence type="ECO:0000313" key="1">
    <source>
        <dbReference type="EMBL" id="VAW15584.1"/>
    </source>
</evidence>
<reference evidence="1" key="1">
    <citation type="submission" date="2018-06" db="EMBL/GenBank/DDBJ databases">
        <authorList>
            <person name="Zhirakovskaya E."/>
        </authorList>
    </citation>
    <scope>NUCLEOTIDE SEQUENCE</scope>
</reference>
<protein>
    <recommendedName>
        <fullName evidence="2">Lipoprotein</fullName>
    </recommendedName>
</protein>
<dbReference type="PROSITE" id="PS51257">
    <property type="entry name" value="PROKAR_LIPOPROTEIN"/>
    <property type="match status" value="1"/>
</dbReference>
<proteinExistence type="predicted"/>